<sequence length="308" mass="33559">MAKLSACFASHGLIGLSSKHSNLTTDFTNHHCRRLVLVSCQMRQRNLRDEDSVASFSPDVIGSSCIKWHSSSQHKRQTVKKIFPEPKIDAKLQPNGEADVEAEIAPISAVSSLQLDVVPNNDAGNSMITKQVEGNMTKVDDSIIFPHSPSKPLYNISTITVLGSFRLLSVVNIYSKAMSCASLPSIPGKCGRPDIITSHMILGFFANWVDGIGFSRVRVGVGWWRRRGGGRSEVSTGVGGGRWSSPLLGGGVTSQLGYPQGSNHQIPELTNHLQLVIEEVFLFHSSWPQEFLKSLTVHAEPQVPFGST</sequence>
<dbReference type="Proteomes" id="UP001153076">
    <property type="component" value="Unassembled WGS sequence"/>
</dbReference>
<evidence type="ECO:0000313" key="2">
    <source>
        <dbReference type="Proteomes" id="UP001153076"/>
    </source>
</evidence>
<reference evidence="1" key="1">
    <citation type="submission" date="2022-04" db="EMBL/GenBank/DDBJ databases">
        <title>Carnegiea gigantea Genome sequencing and assembly v2.</title>
        <authorList>
            <person name="Copetti D."/>
            <person name="Sanderson M.J."/>
            <person name="Burquez A."/>
            <person name="Wojciechowski M.F."/>
        </authorList>
    </citation>
    <scope>NUCLEOTIDE SEQUENCE</scope>
    <source>
        <strain evidence="1">SGP5-SGP5p</strain>
        <tissue evidence="1">Aerial part</tissue>
    </source>
</reference>
<proteinExistence type="predicted"/>
<accession>A0A9Q1JQT5</accession>
<dbReference type="AlphaFoldDB" id="A0A9Q1JQT5"/>
<comment type="caution">
    <text evidence="1">The sequence shown here is derived from an EMBL/GenBank/DDBJ whole genome shotgun (WGS) entry which is preliminary data.</text>
</comment>
<name>A0A9Q1JQT5_9CARY</name>
<gene>
    <name evidence="1" type="ORF">Cgig2_025065</name>
</gene>
<dbReference type="EMBL" id="JAKOGI010000908">
    <property type="protein sequence ID" value="KAJ8429309.1"/>
    <property type="molecule type" value="Genomic_DNA"/>
</dbReference>
<evidence type="ECO:0000313" key="1">
    <source>
        <dbReference type="EMBL" id="KAJ8429309.1"/>
    </source>
</evidence>
<organism evidence="1 2">
    <name type="scientific">Carnegiea gigantea</name>
    <dbReference type="NCBI Taxonomy" id="171969"/>
    <lineage>
        <taxon>Eukaryota</taxon>
        <taxon>Viridiplantae</taxon>
        <taxon>Streptophyta</taxon>
        <taxon>Embryophyta</taxon>
        <taxon>Tracheophyta</taxon>
        <taxon>Spermatophyta</taxon>
        <taxon>Magnoliopsida</taxon>
        <taxon>eudicotyledons</taxon>
        <taxon>Gunneridae</taxon>
        <taxon>Pentapetalae</taxon>
        <taxon>Caryophyllales</taxon>
        <taxon>Cactineae</taxon>
        <taxon>Cactaceae</taxon>
        <taxon>Cactoideae</taxon>
        <taxon>Echinocereeae</taxon>
        <taxon>Carnegiea</taxon>
    </lineage>
</organism>
<keyword evidence="2" id="KW-1185">Reference proteome</keyword>
<protein>
    <submittedName>
        <fullName evidence="1">Uncharacterized protein</fullName>
    </submittedName>
</protein>